<reference evidence="8" key="2">
    <citation type="journal article" date="2023" name="Science">
        <title>Genomic signatures of disease resistance in endangered staghorn corals.</title>
        <authorList>
            <person name="Vollmer S.V."/>
            <person name="Selwyn J.D."/>
            <person name="Despard B.A."/>
            <person name="Roesel C.L."/>
        </authorList>
    </citation>
    <scope>NUCLEOTIDE SEQUENCE</scope>
    <source>
        <strain evidence="8">K2</strain>
    </source>
</reference>
<dbReference type="GO" id="GO:0005634">
    <property type="term" value="C:nucleus"/>
    <property type="evidence" value="ECO:0007669"/>
    <property type="project" value="UniProtKB-SubCell"/>
</dbReference>
<evidence type="ECO:0000256" key="3">
    <source>
        <dbReference type="ARBA" id="ARBA00022853"/>
    </source>
</evidence>
<dbReference type="GO" id="GO:0006325">
    <property type="term" value="P:chromatin organization"/>
    <property type="evidence" value="ECO:0007669"/>
    <property type="project" value="UniProtKB-KW"/>
</dbReference>
<dbReference type="GO" id="GO:0006357">
    <property type="term" value="P:regulation of transcription by RNA polymerase II"/>
    <property type="evidence" value="ECO:0007669"/>
    <property type="project" value="TreeGrafter"/>
</dbReference>
<organism evidence="8 9">
    <name type="scientific">Acropora cervicornis</name>
    <name type="common">Staghorn coral</name>
    <dbReference type="NCBI Taxonomy" id="6130"/>
    <lineage>
        <taxon>Eukaryota</taxon>
        <taxon>Metazoa</taxon>
        <taxon>Cnidaria</taxon>
        <taxon>Anthozoa</taxon>
        <taxon>Hexacorallia</taxon>
        <taxon>Scleractinia</taxon>
        <taxon>Astrocoeniina</taxon>
        <taxon>Acroporidae</taxon>
        <taxon>Acropora</taxon>
    </lineage>
</organism>
<feature type="region of interest" description="Disordered" evidence="7">
    <location>
        <begin position="89"/>
        <end position="174"/>
    </location>
</feature>
<gene>
    <name evidence="8" type="ORF">P5673_014668</name>
</gene>
<feature type="compositionally biased region" description="Low complexity" evidence="7">
    <location>
        <begin position="132"/>
        <end position="143"/>
    </location>
</feature>
<dbReference type="InterPro" id="IPR012423">
    <property type="entry name" value="Eaf7/MRGBP"/>
</dbReference>
<dbReference type="EMBL" id="JARQWQ010000029">
    <property type="protein sequence ID" value="KAK2562376.1"/>
    <property type="molecule type" value="Genomic_DNA"/>
</dbReference>
<dbReference type="Proteomes" id="UP001249851">
    <property type="component" value="Unassembled WGS sequence"/>
</dbReference>
<reference evidence="8" key="1">
    <citation type="journal article" date="2023" name="G3 (Bethesda)">
        <title>Whole genome assembly and annotation of the endangered Caribbean coral Acropora cervicornis.</title>
        <authorList>
            <person name="Selwyn J.D."/>
            <person name="Vollmer S.V."/>
        </authorList>
    </citation>
    <scope>NUCLEOTIDE SEQUENCE</scope>
    <source>
        <strain evidence="8">K2</strain>
    </source>
</reference>
<evidence type="ECO:0000256" key="6">
    <source>
        <dbReference type="ARBA" id="ARBA00023242"/>
    </source>
</evidence>
<comment type="similarity">
    <text evidence="2">Belongs to the EAF7 family.</text>
</comment>
<evidence type="ECO:0000256" key="7">
    <source>
        <dbReference type="SAM" id="MobiDB-lite"/>
    </source>
</evidence>
<keyword evidence="9" id="KW-1185">Reference proteome</keyword>
<keyword evidence="6" id="KW-0539">Nucleus</keyword>
<evidence type="ECO:0000256" key="2">
    <source>
        <dbReference type="ARBA" id="ARBA00007117"/>
    </source>
</evidence>
<dbReference type="PANTHER" id="PTHR13581:SF5">
    <property type="entry name" value="MRG_MORF4L-BINDING PROTEIN"/>
    <property type="match status" value="1"/>
</dbReference>
<keyword evidence="5" id="KW-0804">Transcription</keyword>
<accession>A0AAD9QJA5</accession>
<evidence type="ECO:0000256" key="1">
    <source>
        <dbReference type="ARBA" id="ARBA00004123"/>
    </source>
</evidence>
<keyword evidence="4" id="KW-0805">Transcription regulation</keyword>
<name>A0AAD9QJA5_ACRCE</name>
<feature type="compositionally biased region" description="Low complexity" evidence="7">
    <location>
        <begin position="102"/>
        <end position="120"/>
    </location>
</feature>
<evidence type="ECO:0000256" key="4">
    <source>
        <dbReference type="ARBA" id="ARBA00023015"/>
    </source>
</evidence>
<dbReference type="PANTHER" id="PTHR13581">
    <property type="entry name" value="MRG-BINDING PROTEIN"/>
    <property type="match status" value="1"/>
</dbReference>
<comment type="subcellular location">
    <subcellularLocation>
        <location evidence="1">Nucleus</location>
    </subcellularLocation>
</comment>
<comment type="caution">
    <text evidence="8">The sequence shown here is derived from an EMBL/GenBank/DDBJ whole genome shotgun (WGS) entry which is preliminary data.</text>
</comment>
<dbReference type="GO" id="GO:0035267">
    <property type="term" value="C:NuA4 histone acetyltransferase complex"/>
    <property type="evidence" value="ECO:0007669"/>
    <property type="project" value="TreeGrafter"/>
</dbReference>
<dbReference type="Pfam" id="PF07904">
    <property type="entry name" value="Eaf7"/>
    <property type="match status" value="1"/>
</dbReference>
<proteinExistence type="inferred from homology"/>
<protein>
    <submittedName>
        <fullName evidence="8">MRG/MORF4L-binding protein</fullName>
    </submittedName>
</protein>
<sequence>MRNIRQNTKMASSEEVLVWTPELEVSLFHSMKGHKPVGVNRHFHMACIHDKFATSTGKRNISSQQIWEHLQELYNLQALDDLENLPFPNDETEFNLPDEIFEASAKPHSSASESSAVADEALLKLKLQGLATNSPASTPTPDSSPKRKRTRQVNSASSSQPSSPHPPSSAKRRR</sequence>
<evidence type="ECO:0000313" key="9">
    <source>
        <dbReference type="Proteomes" id="UP001249851"/>
    </source>
</evidence>
<dbReference type="AlphaFoldDB" id="A0AAD9QJA5"/>
<evidence type="ECO:0000256" key="5">
    <source>
        <dbReference type="ARBA" id="ARBA00023163"/>
    </source>
</evidence>
<keyword evidence="3" id="KW-0156">Chromatin regulator</keyword>
<evidence type="ECO:0000313" key="8">
    <source>
        <dbReference type="EMBL" id="KAK2562376.1"/>
    </source>
</evidence>